<evidence type="ECO:0000256" key="2">
    <source>
        <dbReference type="ARBA" id="ARBA00022801"/>
    </source>
</evidence>
<comment type="similarity">
    <text evidence="1">Belongs to the peptidase S33 family.</text>
</comment>
<dbReference type="PRINTS" id="PR00793">
    <property type="entry name" value="PROAMNOPTASE"/>
</dbReference>
<evidence type="ECO:0000313" key="6">
    <source>
        <dbReference type="Proteomes" id="UP000643403"/>
    </source>
</evidence>
<dbReference type="InterPro" id="IPR029058">
    <property type="entry name" value="AB_hydrolase_fold"/>
</dbReference>
<evidence type="ECO:0000256" key="1">
    <source>
        <dbReference type="ARBA" id="ARBA00010088"/>
    </source>
</evidence>
<protein>
    <submittedName>
        <fullName evidence="5">Cysteine proteinase</fullName>
    </submittedName>
</protein>
<reference evidence="6" key="1">
    <citation type="journal article" date="2019" name="Int. J. Syst. Evol. Microbiol.">
        <title>The Global Catalogue of Microorganisms (GCM) 10K type strain sequencing project: providing services to taxonomists for standard genome sequencing and annotation.</title>
        <authorList>
            <consortium name="The Broad Institute Genomics Platform"/>
            <consortium name="The Broad Institute Genome Sequencing Center for Infectious Disease"/>
            <person name="Wu L."/>
            <person name="Ma J."/>
        </authorList>
    </citation>
    <scope>NUCLEOTIDE SEQUENCE [LARGE SCALE GENOMIC DNA]</scope>
    <source>
        <strain evidence="6">KCTC 22558</strain>
    </source>
</reference>
<dbReference type="Pfam" id="PF00561">
    <property type="entry name" value="Abhydrolase_1"/>
    <property type="match status" value="1"/>
</dbReference>
<dbReference type="InterPro" id="IPR002410">
    <property type="entry name" value="Peptidase_S33"/>
</dbReference>
<sequence>MPRTRLLATALVLALAGCSGARDATPQPEAESAKRTVGRIQFEPCALSGALAAQTLDGMCGTLAVPEDPAKPDGRKIDLRIAWLPPRDNAEPVADPVFFLAGGPGQASSEYAAQVAGALREVRKARSLFFIDQRGTGGSAPLDCPKDLLGQYEDREGLEAIAEYAGKCAATLKNDPRLFTTTIAVEDLDAVRKALGAPTVNLVGVSYGTRVAQQYAMRHPGSTRSIVLDGVLPNDVVAGGEFARMFERTLELRGQACAKDPACARRYPQDMRTQLATLKQRLAAAPVEVEYRDPATGEAKRDKLTAQTVVGLTQLFSYVPQAAALLPVVVDEAVQGRYGPLAALASLGGESMSGSMNRGMQWSVICAEDADRYVVDPADAKTALGTDMADMFFAACRAWPHGTRPADFARPLASDVPVLLMSGELDPVTPPVYAERVAKALPNSKAVVLRGQGHNVMAIGCMPKLIGKFIETTDAKALDTKCLETVAPVPPFTSFNGWEP</sequence>
<feature type="domain" description="AB hydrolase-1" evidence="4">
    <location>
        <begin position="96"/>
        <end position="456"/>
    </location>
</feature>
<evidence type="ECO:0000259" key="4">
    <source>
        <dbReference type="Pfam" id="PF00561"/>
    </source>
</evidence>
<dbReference type="InterPro" id="IPR000073">
    <property type="entry name" value="AB_hydrolase_1"/>
</dbReference>
<keyword evidence="6" id="KW-1185">Reference proteome</keyword>
<feature type="chain" id="PRO_5045633407" evidence="3">
    <location>
        <begin position="22"/>
        <end position="500"/>
    </location>
</feature>
<dbReference type="Gene3D" id="3.40.50.1820">
    <property type="entry name" value="alpha/beta hydrolase"/>
    <property type="match status" value="1"/>
</dbReference>
<evidence type="ECO:0000313" key="5">
    <source>
        <dbReference type="EMBL" id="GGZ68767.1"/>
    </source>
</evidence>
<comment type="caution">
    <text evidence="5">The sequence shown here is derived from an EMBL/GenBank/DDBJ whole genome shotgun (WGS) entry which is preliminary data.</text>
</comment>
<evidence type="ECO:0000256" key="3">
    <source>
        <dbReference type="SAM" id="SignalP"/>
    </source>
</evidence>
<name>A0ABQ3C543_9GAMM</name>
<dbReference type="PROSITE" id="PS51257">
    <property type="entry name" value="PROKAR_LIPOPROTEIN"/>
    <property type="match status" value="1"/>
</dbReference>
<organism evidence="5 6">
    <name type="scientific">Cognatilysobacter xinjiangensis</name>
    <dbReference type="NCBI Taxonomy" id="546892"/>
    <lineage>
        <taxon>Bacteria</taxon>
        <taxon>Pseudomonadati</taxon>
        <taxon>Pseudomonadota</taxon>
        <taxon>Gammaproteobacteria</taxon>
        <taxon>Lysobacterales</taxon>
        <taxon>Lysobacteraceae</taxon>
        <taxon>Cognatilysobacter</taxon>
    </lineage>
</organism>
<dbReference type="SUPFAM" id="SSF53474">
    <property type="entry name" value="alpha/beta-Hydrolases"/>
    <property type="match status" value="1"/>
</dbReference>
<dbReference type="PANTHER" id="PTHR43798">
    <property type="entry name" value="MONOACYLGLYCEROL LIPASE"/>
    <property type="match status" value="1"/>
</dbReference>
<keyword evidence="2" id="KW-0378">Hydrolase</keyword>
<dbReference type="EMBL" id="BMXY01000003">
    <property type="protein sequence ID" value="GGZ68767.1"/>
    <property type="molecule type" value="Genomic_DNA"/>
</dbReference>
<dbReference type="PANTHER" id="PTHR43798:SF27">
    <property type="entry name" value="HYDROLASE ALPHA_BETA HYDROLASE FOLD FAMILY"/>
    <property type="match status" value="1"/>
</dbReference>
<proteinExistence type="inferred from homology"/>
<dbReference type="RefSeq" id="WP_189450237.1">
    <property type="nucleotide sequence ID" value="NZ_BMXY01000003.1"/>
</dbReference>
<keyword evidence="3" id="KW-0732">Signal</keyword>
<dbReference type="Proteomes" id="UP000643403">
    <property type="component" value="Unassembled WGS sequence"/>
</dbReference>
<dbReference type="InterPro" id="IPR050266">
    <property type="entry name" value="AB_hydrolase_sf"/>
</dbReference>
<accession>A0ABQ3C543</accession>
<gene>
    <name evidence="5" type="ORF">GCM10008101_23850</name>
</gene>
<feature type="signal peptide" evidence="3">
    <location>
        <begin position="1"/>
        <end position="21"/>
    </location>
</feature>